<keyword evidence="3" id="KW-1185">Reference proteome</keyword>
<name>A0A2V2Z1Z4_9BACL</name>
<accession>A0A2V2Z1Z4</accession>
<keyword evidence="1" id="KW-0175">Coiled coil</keyword>
<sequence length="392" mass="46213">MQVVINHRENQNLTPYQLPNKELYHRDLFNIEGSWTGRMDAQIANTFIHEAVQLIANAIRVYEFGYFDCAYYSLRQSIEVSTSIVYLMELEGDKREEALMKWRAQSDFPMFNGMIKFLNKNARTFADIRNNMASYFEELQEVKERLNKLVHKLGFNTFYVSRNHPLNKYKDMTPYHDEFIYLLERCIGAVSILRLAIDPFPVLLMDEEIYMRAGDTLTEPYTEEFVVKYIGSENIEAYKRTELYSTIHQAIMKETKMLPAVVDVVKNHYVDREIANEILSQSDLLGYMDMFVVLAFGLSNKIAIIYAYDGMRSYFSNIKTVRQHIGYNSLTFKEIKRSNKHYNVMFEEAFLSYINANGEDLYLEHNEPFDEEEYSYIVKMLTDLNTPVEKDY</sequence>
<dbReference type="EMBL" id="QGTQ01000009">
    <property type="protein sequence ID" value="PWW02505.1"/>
    <property type="molecule type" value="Genomic_DNA"/>
</dbReference>
<evidence type="ECO:0000256" key="1">
    <source>
        <dbReference type="SAM" id="Coils"/>
    </source>
</evidence>
<dbReference type="OrthoDB" id="1097055at2"/>
<protein>
    <recommendedName>
        <fullName evidence="4">HEPN domain-containing protein</fullName>
    </recommendedName>
</protein>
<feature type="coiled-coil region" evidence="1">
    <location>
        <begin position="125"/>
        <end position="152"/>
    </location>
</feature>
<evidence type="ECO:0000313" key="3">
    <source>
        <dbReference type="Proteomes" id="UP000246635"/>
    </source>
</evidence>
<proteinExistence type="predicted"/>
<organism evidence="2 3">
    <name type="scientific">Paenibacillus cellulosilyticus</name>
    <dbReference type="NCBI Taxonomy" id="375489"/>
    <lineage>
        <taxon>Bacteria</taxon>
        <taxon>Bacillati</taxon>
        <taxon>Bacillota</taxon>
        <taxon>Bacilli</taxon>
        <taxon>Bacillales</taxon>
        <taxon>Paenibacillaceae</taxon>
        <taxon>Paenibacillus</taxon>
    </lineage>
</organism>
<dbReference type="Proteomes" id="UP000246635">
    <property type="component" value="Unassembled WGS sequence"/>
</dbReference>
<comment type="caution">
    <text evidence="2">The sequence shown here is derived from an EMBL/GenBank/DDBJ whole genome shotgun (WGS) entry which is preliminary data.</text>
</comment>
<gene>
    <name evidence="2" type="ORF">DFQ01_109130</name>
</gene>
<evidence type="ECO:0008006" key="4">
    <source>
        <dbReference type="Google" id="ProtNLM"/>
    </source>
</evidence>
<reference evidence="2 3" key="1">
    <citation type="submission" date="2018-05" db="EMBL/GenBank/DDBJ databases">
        <title>Genomic Encyclopedia of Type Strains, Phase III (KMG-III): the genomes of soil and plant-associated and newly described type strains.</title>
        <authorList>
            <person name="Whitman W."/>
        </authorList>
    </citation>
    <scope>NUCLEOTIDE SEQUENCE [LARGE SCALE GENOMIC DNA]</scope>
    <source>
        <strain evidence="2 3">CECT 5696</strain>
    </source>
</reference>
<evidence type="ECO:0000313" key="2">
    <source>
        <dbReference type="EMBL" id="PWW02505.1"/>
    </source>
</evidence>
<dbReference type="AlphaFoldDB" id="A0A2V2Z1Z4"/>
<dbReference type="RefSeq" id="WP_110044538.1">
    <property type="nucleotide sequence ID" value="NZ_CP054613.1"/>
</dbReference>